<feature type="compositionally biased region" description="Acidic residues" evidence="1">
    <location>
        <begin position="917"/>
        <end position="932"/>
    </location>
</feature>
<feature type="domain" description="Type IV methyl-directed restriction enzyme EcoKMcrB subunit DNA-binding" evidence="2">
    <location>
        <begin position="623"/>
        <end position="797"/>
    </location>
</feature>
<evidence type="ECO:0000313" key="3">
    <source>
        <dbReference type="EMBL" id="MQM72412.1"/>
    </source>
</evidence>
<name>A0A6L5GQR4_9FIRM</name>
<reference evidence="3" key="1">
    <citation type="journal article" date="2020" name="Appl. Environ. Microbiol.">
        <title>Medium-Chain Fatty Acid Synthesis by 'Candidatus Weimeria bifida' gen. nov., sp. nov., and 'Candidatus Pseudoramibacter fermentans' sp. nov.</title>
        <authorList>
            <person name="Scarborough M.J."/>
            <person name="Myers K.S."/>
            <person name="Donohue T.J."/>
            <person name="Noguera D.R."/>
        </authorList>
    </citation>
    <scope>NUCLEOTIDE SEQUENCE</scope>
    <source>
        <strain evidence="3">EUB1.1</strain>
    </source>
</reference>
<organism evidence="3 4">
    <name type="scientific">Candidatus Pseudoramibacter fermentans</name>
    <dbReference type="NCBI Taxonomy" id="2594427"/>
    <lineage>
        <taxon>Bacteria</taxon>
        <taxon>Bacillati</taxon>
        <taxon>Bacillota</taxon>
        <taxon>Clostridia</taxon>
        <taxon>Eubacteriales</taxon>
        <taxon>Eubacteriaceae</taxon>
        <taxon>Pseudoramibacter</taxon>
    </lineage>
</organism>
<dbReference type="PANTHER" id="PTHR48125">
    <property type="entry name" value="LP07818P1"/>
    <property type="match status" value="1"/>
</dbReference>
<feature type="compositionally biased region" description="Basic residues" evidence="1">
    <location>
        <begin position="95"/>
        <end position="104"/>
    </location>
</feature>
<feature type="region of interest" description="Disordered" evidence="1">
    <location>
        <begin position="1"/>
        <end position="251"/>
    </location>
</feature>
<evidence type="ECO:0000256" key="1">
    <source>
        <dbReference type="SAM" id="MobiDB-lite"/>
    </source>
</evidence>
<evidence type="ECO:0000313" key="4">
    <source>
        <dbReference type="Proteomes" id="UP000473648"/>
    </source>
</evidence>
<dbReference type="Proteomes" id="UP000473648">
    <property type="component" value="Unassembled WGS sequence"/>
</dbReference>
<protein>
    <submittedName>
        <fullName evidence="3">DUF3578 domain-containing protein</fullName>
    </submittedName>
</protein>
<sequence>MASQREIMEALARAAKPEGAENADKYAEIKKQLEAKAKQKRQQKRRTGGTVLASGHTADQVSPRPGHLSGSSHTSIPHPVDGGEARVATTPTSRRTTRQARVRRSGTTLASGHSAEEVTGHALPKVETPEADLPPVQTRRSIFANTGTTLASGHTADEILSGAPEPPKPQAEPERAGAASRPQPKPEQPSKPAAPQAVETKPEPAPAPAAPQAAEIEDAVIEEIPETPQAAAPDEKAAVQDAAAARAERERAAAIEQDRIATMAAQEAARELTEAEKAKQQAAETQETPVQTPAQQPGLSFSEQIRAAGGAIPDAVDVGRETEDLGELWQRLNEYKVKCLSTPEMFSEGAVDLPDALIDFFNADGREKRVMVLFEGREYPSYLESSDGVGGYRLEWSKALSRKFYSMFPQYEEFFDGDMTEAKQKKRPYLAIEKLSENEFACKLILPSDQGLTRKQTLFDLLGPGKSLANFTDSYDLVFLKSYFENIDNRWRSDVFVVSANVQKFYKKRIEEGKQPDPKSDRNLEGIANVKLDAILDFLMDGPYLLLADQKLLSTVQEDDHFYFGIDQDLMDEMTMDDRNLIVSLLEQKIDYYFSRLDGPSLQESLSNWVEEYADYYHRDFRYSFKDVITEGIPGSIEGLKQFDEKRYRIYGFAGEDDWADIPWVEIVDKHVTRFANTGVGVKYLLSKDSKKLYLALSLGFKPIRAEIAKTGDLDPMLDPDEAVDELVAEALPPKVAEIRSIVHPGTFSTKTADIDLPDARFVNGIICYREYAGVVPGEKILEADLAEMLDVYNHYLHRCIIGDEKPEVIAAPVEEPAAETTAEQETDDTTSEEMPDGGAVGAEQDTPSLDLDDDLDEALVEDLDDLEDLDDMDDLDDVDAEDKAASAEAAESAEAAPAAEAADEIGAASENSDAAEVAEDRDDTAPEEEVASEAAISKAMAAAVARKREETAPAWQPTYRNDYQPAPHTAVQVVNTGGLTKEDLAAFQKSMIKAQLKVQKILMRAEEKKAEKQIEAEPRNRRDLHYEEVLQDPPSDIVGLMRHIVQYVNSTGGMCDQDEVADLFLSIKSGSMPLVTGVAGLGKAAFIRGFAGAVGANDQNGRFKMIPVRPSWQNADGLLGYADADGHFIPGAMIDFVAAAVENPDKPYFLLLDEMCAAPIEKYFSEILSIMNTRRVVGGRSVTDPILSEELLARDPEAQAYYGDLYLPQNLIIIGTISSDSGVSGITSRLIEQAAVIEMTSPDLTLTAEPPEAFEPIALKSEFFERDIASLAQIQNHRKTITDMVTLLNVINEILKRAQAQIGFRVRDEICFFLYYNAEYGLMVPEKAIDTTIMQKMLPRISGTTAEIEQVLIELFKICAGTQDDNMIYQPISTEEGLFPVSAAKLSEMAGYLQTDGQASFWKLGPLQS</sequence>
<feature type="compositionally biased region" description="Basic and acidic residues" evidence="1">
    <location>
        <begin position="268"/>
        <end position="279"/>
    </location>
</feature>
<dbReference type="SUPFAM" id="SSF52540">
    <property type="entry name" value="P-loop containing nucleoside triphosphate hydrolases"/>
    <property type="match status" value="1"/>
</dbReference>
<keyword evidence="4" id="KW-1185">Reference proteome</keyword>
<feature type="compositionally biased region" description="Acidic residues" evidence="1">
    <location>
        <begin position="215"/>
        <end position="225"/>
    </location>
</feature>
<feature type="compositionally biased region" description="Basic residues" evidence="1">
    <location>
        <begin position="38"/>
        <end position="47"/>
    </location>
</feature>
<accession>A0A6L5GQR4</accession>
<dbReference type="PANTHER" id="PTHR48125:SF12">
    <property type="entry name" value="AT HOOK TRANSCRIPTION FACTOR FAMILY-RELATED"/>
    <property type="match status" value="1"/>
</dbReference>
<feature type="region of interest" description="Disordered" evidence="1">
    <location>
        <begin position="265"/>
        <end position="297"/>
    </location>
</feature>
<feature type="compositionally biased region" description="Acidic residues" evidence="1">
    <location>
        <begin position="823"/>
        <end position="836"/>
    </location>
</feature>
<dbReference type="InterPro" id="IPR021961">
    <property type="entry name" value="McrB_DNA-bd"/>
</dbReference>
<feature type="compositionally biased region" description="Polar residues" evidence="1">
    <location>
        <begin position="138"/>
        <end position="152"/>
    </location>
</feature>
<evidence type="ECO:0000259" key="2">
    <source>
        <dbReference type="Pfam" id="PF12102"/>
    </source>
</evidence>
<dbReference type="Gene3D" id="3.40.50.300">
    <property type="entry name" value="P-loop containing nucleotide triphosphate hydrolases"/>
    <property type="match status" value="1"/>
</dbReference>
<feature type="region of interest" description="Disordered" evidence="1">
    <location>
        <begin position="815"/>
        <end position="851"/>
    </location>
</feature>
<dbReference type="Gene3D" id="3.30.920.90">
    <property type="match status" value="1"/>
</dbReference>
<feature type="region of interest" description="Disordered" evidence="1">
    <location>
        <begin position="881"/>
        <end position="937"/>
    </location>
</feature>
<feature type="compositionally biased region" description="Basic and acidic residues" evidence="1">
    <location>
        <begin position="15"/>
        <end position="37"/>
    </location>
</feature>
<comment type="caution">
    <text evidence="3">The sequence shown here is derived from an EMBL/GenBank/DDBJ whole genome shotgun (WGS) entry which is preliminary data.</text>
</comment>
<gene>
    <name evidence="3" type="ORF">FRC53_03075</name>
</gene>
<proteinExistence type="predicted"/>
<feature type="compositionally biased region" description="Low complexity" evidence="1">
    <location>
        <begin position="887"/>
        <end position="911"/>
    </location>
</feature>
<dbReference type="Pfam" id="PF12102">
    <property type="entry name" value="MrcB_N"/>
    <property type="match status" value="1"/>
</dbReference>
<dbReference type="EMBL" id="VOGB01000004">
    <property type="protein sequence ID" value="MQM72412.1"/>
    <property type="molecule type" value="Genomic_DNA"/>
</dbReference>
<dbReference type="InterPro" id="IPR027417">
    <property type="entry name" value="P-loop_NTPase"/>
</dbReference>